<evidence type="ECO:0000256" key="4">
    <source>
        <dbReference type="ARBA" id="ARBA00022729"/>
    </source>
</evidence>
<comment type="subcellular location">
    <subcellularLocation>
        <location evidence="1">Periplasm</location>
    </subcellularLocation>
</comment>
<evidence type="ECO:0000256" key="1">
    <source>
        <dbReference type="ARBA" id="ARBA00004418"/>
    </source>
</evidence>
<comment type="similarity">
    <text evidence="2">Belongs to the bacterial solute-binding protein SsuA/TauA family.</text>
</comment>
<organism evidence="9 10">
    <name type="scientific">Roseateles chitinivorans</name>
    <dbReference type="NCBI Taxonomy" id="2917965"/>
    <lineage>
        <taxon>Bacteria</taxon>
        <taxon>Pseudomonadati</taxon>
        <taxon>Pseudomonadota</taxon>
        <taxon>Betaproteobacteria</taxon>
        <taxon>Burkholderiales</taxon>
        <taxon>Sphaerotilaceae</taxon>
        <taxon>Roseateles</taxon>
    </lineage>
</organism>
<proteinExistence type="inferred from homology"/>
<sequence>MSIDFHRRHVLALAAAATAIGLTGPAQAQTNPAELRIGFQKYGTLTVLKAKGDLERRLAPLGITVKWTEFPAGPQLLEGLNVGSIDFGTVGEAPPIFAQAAGADLVYVANQPPAPAAEALIVPKDSPIRSLADLKGRKVVLNKGSNVHYLLVKLLEKQGLKYSDIQVVYLPPADARAAFERGAVDAWVIWDPFLAAAQRQLGARVVADGQGVVANHQFYLAARGYAEKHPQVVQAIVEELAQLDRWSERNTAAVAALLAPQIGLDVATTELAATRFAYGIQPITPAIAAEQQKIADAFHALKLIPKPIRIADALPKSVRTAAK</sequence>
<dbReference type="EMBL" id="PEOG01000065">
    <property type="protein sequence ID" value="PIM51421.1"/>
    <property type="molecule type" value="Genomic_DNA"/>
</dbReference>
<dbReference type="SMART" id="SM00062">
    <property type="entry name" value="PBPb"/>
    <property type="match status" value="1"/>
</dbReference>
<evidence type="ECO:0000256" key="7">
    <source>
        <dbReference type="SAM" id="SignalP"/>
    </source>
</evidence>
<dbReference type="FunFam" id="3.40.190.10:FF:000050">
    <property type="entry name" value="Sulfonate ABC transporter substrate-binding protein"/>
    <property type="match status" value="1"/>
</dbReference>
<name>A0A2G9C4Q4_9BURK</name>
<dbReference type="NCBIfam" id="NF008588">
    <property type="entry name" value="PRK11553.1"/>
    <property type="match status" value="1"/>
</dbReference>
<dbReference type="Proteomes" id="UP000231501">
    <property type="component" value="Unassembled WGS sequence"/>
</dbReference>
<dbReference type="GO" id="GO:0042597">
    <property type="term" value="C:periplasmic space"/>
    <property type="evidence" value="ECO:0007669"/>
    <property type="project" value="UniProtKB-SubCell"/>
</dbReference>
<reference evidence="9 10" key="1">
    <citation type="submission" date="2017-11" db="EMBL/GenBank/DDBJ databases">
        <title>Draft genome sequence of Mitsuaria sp. HWN-4.</title>
        <authorList>
            <person name="Gundlapally S.R."/>
        </authorList>
    </citation>
    <scope>NUCLEOTIDE SEQUENCE [LARGE SCALE GENOMIC DNA]</scope>
    <source>
        <strain evidence="9 10">HWN-4</strain>
    </source>
</reference>
<dbReference type="GO" id="GO:0042626">
    <property type="term" value="F:ATPase-coupled transmembrane transporter activity"/>
    <property type="evidence" value="ECO:0007669"/>
    <property type="project" value="InterPro"/>
</dbReference>
<evidence type="ECO:0000313" key="9">
    <source>
        <dbReference type="EMBL" id="PIM51421.1"/>
    </source>
</evidence>
<dbReference type="InterPro" id="IPR001638">
    <property type="entry name" value="Solute-binding_3/MltF_N"/>
</dbReference>
<dbReference type="InterPro" id="IPR015168">
    <property type="entry name" value="SsuA/THI5"/>
</dbReference>
<keyword evidence="3" id="KW-0813">Transport</keyword>
<evidence type="ECO:0000256" key="2">
    <source>
        <dbReference type="ARBA" id="ARBA00010742"/>
    </source>
</evidence>
<gene>
    <name evidence="9" type="ORF">CS062_19850</name>
</gene>
<dbReference type="InterPro" id="IPR010067">
    <property type="entry name" value="ABC_SsuA_sub-bd"/>
</dbReference>
<comment type="function">
    <text evidence="5">Part of a binding-protein-dependent transport system for aliphatic sulfonates. Putative binding protein.</text>
</comment>
<dbReference type="AlphaFoldDB" id="A0A2G9C4Q4"/>
<dbReference type="PANTHER" id="PTHR30024">
    <property type="entry name" value="ALIPHATIC SULFONATES-BINDING PROTEIN-RELATED"/>
    <property type="match status" value="1"/>
</dbReference>
<evidence type="ECO:0000259" key="8">
    <source>
        <dbReference type="SMART" id="SM00062"/>
    </source>
</evidence>
<keyword evidence="10" id="KW-1185">Reference proteome</keyword>
<feature type="signal peptide" evidence="7">
    <location>
        <begin position="1"/>
        <end position="28"/>
    </location>
</feature>
<keyword evidence="4 7" id="KW-0732">Signal</keyword>
<evidence type="ECO:0000313" key="10">
    <source>
        <dbReference type="Proteomes" id="UP000231501"/>
    </source>
</evidence>
<feature type="chain" id="PRO_5013701508" description="Putative aliphatic sulfonates-binding protein" evidence="7">
    <location>
        <begin position="29"/>
        <end position="323"/>
    </location>
</feature>
<comment type="caution">
    <text evidence="9">The sequence shown here is derived from an EMBL/GenBank/DDBJ whole genome shotgun (WGS) entry which is preliminary data.</text>
</comment>
<dbReference type="RefSeq" id="WP_099863309.1">
    <property type="nucleotide sequence ID" value="NZ_PEOG01000065.1"/>
</dbReference>
<evidence type="ECO:0000256" key="5">
    <source>
        <dbReference type="ARBA" id="ARBA00055538"/>
    </source>
</evidence>
<dbReference type="PANTHER" id="PTHR30024:SF42">
    <property type="entry name" value="ALIPHATIC SULFONATES-BINDING PROTEIN-RELATED"/>
    <property type="match status" value="1"/>
</dbReference>
<dbReference type="NCBIfam" id="TIGR01728">
    <property type="entry name" value="SsuA_fam"/>
    <property type="match status" value="1"/>
</dbReference>
<protein>
    <recommendedName>
        <fullName evidence="6">Putative aliphatic sulfonates-binding protein</fullName>
    </recommendedName>
</protein>
<dbReference type="Pfam" id="PF09084">
    <property type="entry name" value="NMT1"/>
    <property type="match status" value="1"/>
</dbReference>
<feature type="domain" description="Solute-binding protein family 3/N-terminal" evidence="8">
    <location>
        <begin position="34"/>
        <end position="254"/>
    </location>
</feature>
<dbReference type="GO" id="GO:0016020">
    <property type="term" value="C:membrane"/>
    <property type="evidence" value="ECO:0007669"/>
    <property type="project" value="InterPro"/>
</dbReference>
<evidence type="ECO:0000256" key="3">
    <source>
        <dbReference type="ARBA" id="ARBA00022448"/>
    </source>
</evidence>
<evidence type="ECO:0000256" key="6">
    <source>
        <dbReference type="ARBA" id="ARBA00070228"/>
    </source>
</evidence>
<dbReference type="Gene3D" id="3.40.190.10">
    <property type="entry name" value="Periplasmic binding protein-like II"/>
    <property type="match status" value="2"/>
</dbReference>
<dbReference type="PROSITE" id="PS51318">
    <property type="entry name" value="TAT"/>
    <property type="match status" value="1"/>
</dbReference>
<dbReference type="SUPFAM" id="SSF53850">
    <property type="entry name" value="Periplasmic binding protein-like II"/>
    <property type="match status" value="1"/>
</dbReference>
<dbReference type="InterPro" id="IPR006311">
    <property type="entry name" value="TAT_signal"/>
</dbReference>
<dbReference type="CDD" id="cd13557">
    <property type="entry name" value="PBP2_SsuA"/>
    <property type="match status" value="1"/>
</dbReference>
<accession>A0A2G9C4Q4</accession>
<dbReference type="OrthoDB" id="286202at2"/>